<proteinExistence type="predicted"/>
<name>A0A9W8AFI5_9FUNG</name>
<comment type="caution">
    <text evidence="3">The sequence shown here is derived from an EMBL/GenBank/DDBJ whole genome shotgun (WGS) entry which is preliminary data.</text>
</comment>
<evidence type="ECO:0000313" key="3">
    <source>
        <dbReference type="EMBL" id="KAJ1926830.1"/>
    </source>
</evidence>
<dbReference type="GO" id="GO:0030681">
    <property type="term" value="C:multimeric ribonuclease P complex"/>
    <property type="evidence" value="ECO:0007669"/>
    <property type="project" value="TreeGrafter"/>
</dbReference>
<evidence type="ECO:0000313" key="4">
    <source>
        <dbReference type="Proteomes" id="UP001150569"/>
    </source>
</evidence>
<dbReference type="GO" id="GO:0033204">
    <property type="term" value="F:ribonuclease P RNA binding"/>
    <property type="evidence" value="ECO:0007669"/>
    <property type="project" value="TreeGrafter"/>
</dbReference>
<keyword evidence="1" id="KW-0819">tRNA processing</keyword>
<organism evidence="3 4">
    <name type="scientific">Tieghemiomyces parasiticus</name>
    <dbReference type="NCBI Taxonomy" id="78921"/>
    <lineage>
        <taxon>Eukaryota</taxon>
        <taxon>Fungi</taxon>
        <taxon>Fungi incertae sedis</taxon>
        <taxon>Zoopagomycota</taxon>
        <taxon>Kickxellomycotina</taxon>
        <taxon>Dimargaritomycetes</taxon>
        <taxon>Dimargaritales</taxon>
        <taxon>Dimargaritaceae</taxon>
        <taxon>Tieghemiomyces</taxon>
    </lineage>
</organism>
<keyword evidence="3" id="KW-0378">Hydrolase</keyword>
<dbReference type="EMBL" id="JANBPT010000148">
    <property type="protein sequence ID" value="KAJ1926830.1"/>
    <property type="molecule type" value="Genomic_DNA"/>
</dbReference>
<reference evidence="3" key="1">
    <citation type="submission" date="2022-07" db="EMBL/GenBank/DDBJ databases">
        <title>Phylogenomic reconstructions and comparative analyses of Kickxellomycotina fungi.</title>
        <authorList>
            <person name="Reynolds N.K."/>
            <person name="Stajich J.E."/>
            <person name="Barry K."/>
            <person name="Grigoriev I.V."/>
            <person name="Crous P."/>
            <person name="Smith M.E."/>
        </authorList>
    </citation>
    <scope>NUCLEOTIDE SEQUENCE</scope>
    <source>
        <strain evidence="3">RSA 861</strain>
    </source>
</reference>
<gene>
    <name evidence="3" type="primary">RPP14</name>
    <name evidence="3" type="ORF">IWQ60_003459</name>
</gene>
<keyword evidence="4" id="KW-1185">Reference proteome</keyword>
<evidence type="ECO:0000256" key="1">
    <source>
        <dbReference type="ARBA" id="ARBA00022694"/>
    </source>
</evidence>
<accession>A0A9W8AFI5</accession>
<dbReference type="Proteomes" id="UP001150569">
    <property type="component" value="Unassembled WGS sequence"/>
</dbReference>
<dbReference type="PANTHER" id="PTHR15441:SF1">
    <property type="entry name" value="RIBONUCLEASE P PROTEIN SUBUNIT P14"/>
    <property type="match status" value="1"/>
</dbReference>
<dbReference type="InterPro" id="IPR049128">
    <property type="entry name" value="Pop8-like_dom"/>
</dbReference>
<dbReference type="AlphaFoldDB" id="A0A9W8AFI5"/>
<protein>
    <submittedName>
        <fullName evidence="3">Ribonuclease P protein subunit p14</fullName>
        <ecNumber evidence="3">3.1.26.5</ecNumber>
    </submittedName>
</protein>
<dbReference type="Gene3D" id="3.30.70.3250">
    <property type="entry name" value="Ribonuclease P, Pop5 subunit"/>
    <property type="match status" value="1"/>
</dbReference>
<dbReference type="SUPFAM" id="SSF160350">
    <property type="entry name" value="Rnp2-like"/>
    <property type="match status" value="1"/>
</dbReference>
<dbReference type="GO" id="GO:0005730">
    <property type="term" value="C:nucleolus"/>
    <property type="evidence" value="ECO:0007669"/>
    <property type="project" value="TreeGrafter"/>
</dbReference>
<dbReference type="PANTHER" id="PTHR15441">
    <property type="entry name" value="RIBONUCLEASE P PROTEIN SUBUNIT P14"/>
    <property type="match status" value="1"/>
</dbReference>
<dbReference type="OrthoDB" id="2262258at2759"/>
<dbReference type="GO" id="GO:0004526">
    <property type="term" value="F:ribonuclease P activity"/>
    <property type="evidence" value="ECO:0007669"/>
    <property type="project" value="UniProtKB-EC"/>
</dbReference>
<sequence>MTDAPLFRITLGSPEWHYMGVRVQSPESRLHLNELDFKHLVTHALSDLHGEFGAAVPVDILQWNPMTGCGILRVPEW</sequence>
<dbReference type="EC" id="3.1.26.5" evidence="3"/>
<evidence type="ECO:0000259" key="2">
    <source>
        <dbReference type="Pfam" id="PF20976"/>
    </source>
</evidence>
<dbReference type="Pfam" id="PF20976">
    <property type="entry name" value="Pop8"/>
    <property type="match status" value="1"/>
</dbReference>
<dbReference type="InterPro" id="IPR038085">
    <property type="entry name" value="Rnp2-like_sf"/>
</dbReference>
<feature type="domain" description="Ribonucleases P/MRP subunit Pop8-like" evidence="2">
    <location>
        <begin position="15"/>
        <end position="75"/>
    </location>
</feature>
<dbReference type="GO" id="GO:0001682">
    <property type="term" value="P:tRNA 5'-leader removal"/>
    <property type="evidence" value="ECO:0007669"/>
    <property type="project" value="TreeGrafter"/>
</dbReference>